<dbReference type="Proteomes" id="UP000034837">
    <property type="component" value="Unassembled WGS sequence"/>
</dbReference>
<keyword evidence="1" id="KW-0812">Transmembrane</keyword>
<evidence type="ECO:0000256" key="1">
    <source>
        <dbReference type="SAM" id="Phobius"/>
    </source>
</evidence>
<gene>
    <name evidence="2" type="ORF">UV20_C0050G0010</name>
</gene>
<dbReference type="AlphaFoldDB" id="A0A0G1CV68"/>
<evidence type="ECO:0000313" key="3">
    <source>
        <dbReference type="Proteomes" id="UP000034837"/>
    </source>
</evidence>
<reference evidence="2 3" key="1">
    <citation type="journal article" date="2015" name="Nature">
        <title>rRNA introns, odd ribosomes, and small enigmatic genomes across a large radiation of phyla.</title>
        <authorList>
            <person name="Brown C.T."/>
            <person name="Hug L.A."/>
            <person name="Thomas B.C."/>
            <person name="Sharon I."/>
            <person name="Castelle C.J."/>
            <person name="Singh A."/>
            <person name="Wilkins M.J."/>
            <person name="Williams K.H."/>
            <person name="Banfield J.F."/>
        </authorList>
    </citation>
    <scope>NUCLEOTIDE SEQUENCE [LARGE SCALE GENOMIC DNA]</scope>
</reference>
<organism evidence="2 3">
    <name type="scientific">Candidatus Magasanikbacteria bacterium GW2011_GWA2_42_32</name>
    <dbReference type="NCBI Taxonomy" id="1619039"/>
    <lineage>
        <taxon>Bacteria</taxon>
        <taxon>Candidatus Magasanikiibacteriota</taxon>
    </lineage>
</organism>
<comment type="caution">
    <text evidence="2">The sequence shown here is derived from an EMBL/GenBank/DDBJ whole genome shotgun (WGS) entry which is preliminary data.</text>
</comment>
<proteinExistence type="predicted"/>
<dbReference type="EMBL" id="LCDO01000050">
    <property type="protein sequence ID" value="KKS53513.1"/>
    <property type="molecule type" value="Genomic_DNA"/>
</dbReference>
<evidence type="ECO:0000313" key="2">
    <source>
        <dbReference type="EMBL" id="KKS53513.1"/>
    </source>
</evidence>
<keyword evidence="1" id="KW-0472">Membrane</keyword>
<keyword evidence="1" id="KW-1133">Transmembrane helix</keyword>
<sequence>MGGYFWNTVLAVNSGLWFLAIAFLTYSTGMLVIAGEWKQFLIALSVFAGLSFTEQVLTGLAHD</sequence>
<feature type="transmembrane region" description="Helical" evidence="1">
    <location>
        <begin position="15"/>
        <end position="33"/>
    </location>
</feature>
<feature type="transmembrane region" description="Helical" evidence="1">
    <location>
        <begin position="40"/>
        <end position="61"/>
    </location>
</feature>
<name>A0A0G1CV68_9BACT</name>
<accession>A0A0G1CV68</accession>
<protein>
    <submittedName>
        <fullName evidence="2">Uncharacterized protein</fullName>
    </submittedName>
</protein>